<feature type="transmembrane region" description="Helical" evidence="6">
    <location>
        <begin position="60"/>
        <end position="82"/>
    </location>
</feature>
<comment type="subcellular location">
    <subcellularLocation>
        <location evidence="1">Cell membrane</location>
        <topology evidence="1">Multi-pass membrane protein</topology>
    </subcellularLocation>
</comment>
<feature type="transmembrane region" description="Helical" evidence="6">
    <location>
        <begin position="166"/>
        <end position="187"/>
    </location>
</feature>
<dbReference type="Pfam" id="PF01943">
    <property type="entry name" value="Polysacc_synt"/>
    <property type="match status" value="1"/>
</dbReference>
<dbReference type="EMBL" id="BAABGA010000046">
    <property type="protein sequence ID" value="GAA4458451.1"/>
    <property type="molecule type" value="Genomic_DNA"/>
</dbReference>
<keyword evidence="5 6" id="KW-0472">Membrane</keyword>
<feature type="transmembrane region" description="Helical" evidence="6">
    <location>
        <begin position="359"/>
        <end position="378"/>
    </location>
</feature>
<evidence type="ECO:0000313" key="8">
    <source>
        <dbReference type="Proteomes" id="UP001500840"/>
    </source>
</evidence>
<feature type="transmembrane region" description="Helical" evidence="6">
    <location>
        <begin position="451"/>
        <end position="475"/>
    </location>
</feature>
<feature type="transmembrane region" description="Helical" evidence="6">
    <location>
        <begin position="193"/>
        <end position="215"/>
    </location>
</feature>
<protein>
    <submittedName>
        <fullName evidence="7">Lipopolysaccharide biosynthesis protein</fullName>
    </submittedName>
</protein>
<sequence length="502" mass="54478">MNDLQAVTSTKTETPASFAADSLAIGMLVVLGMTIIQRSLGFLRSIWFCRLMDDALVGQWAMAFDFITMATPVMLFGMPGSLPRYVETYRQQGHLGSLVRRLLIATLACAGAFLVGLMVAPDWFGWLIFLESDNNTLTYSVAAGVLAIIAFNFVHQLVSSLRQVRVASMMQFVQSVAFTLIGVGWLINGGGLAGLILSFAIASLIAILPGGWTLAQGWRGLPRSESRFDATSMWRRLLPYAVALWVMNLLSNLFEMSDRYMILHFTSGGEQMGQAAVGQYHSGRIFPVLLMSLASMIAGVLMPYLAADWESGRREAVVDRIRKVLAALSVVFTLGAAGTLWIAPWLFANLLQNRYADGLALMPMAFVFYIWASLVMIGQDYLWVAERGKLVGIAIAVGLTLNLILNALLLPRLGLQGAVIATLCAHGTVMIGIWIAMAWCGFKFDLTMISISILPASLMLGPAVAVLSVSTVIFISPQIKIWLGEGMSLIAAKFSGPATQLS</sequence>
<evidence type="ECO:0000313" key="7">
    <source>
        <dbReference type="EMBL" id="GAA4458451.1"/>
    </source>
</evidence>
<evidence type="ECO:0000256" key="1">
    <source>
        <dbReference type="ARBA" id="ARBA00004651"/>
    </source>
</evidence>
<name>A0ABP8N2A7_9BACT</name>
<dbReference type="RefSeq" id="WP_339940632.1">
    <property type="nucleotide sequence ID" value="NZ_BAABGA010000046.1"/>
</dbReference>
<feature type="transmembrane region" description="Helical" evidence="6">
    <location>
        <begin position="102"/>
        <end position="124"/>
    </location>
</feature>
<keyword evidence="4 6" id="KW-1133">Transmembrane helix</keyword>
<feature type="transmembrane region" description="Helical" evidence="6">
    <location>
        <begin position="325"/>
        <end position="347"/>
    </location>
</feature>
<dbReference type="PANTHER" id="PTHR30250:SF11">
    <property type="entry name" value="O-ANTIGEN TRANSPORTER-RELATED"/>
    <property type="match status" value="1"/>
</dbReference>
<dbReference type="InterPro" id="IPR050833">
    <property type="entry name" value="Poly_Biosynth_Transport"/>
</dbReference>
<keyword evidence="8" id="KW-1185">Reference proteome</keyword>
<gene>
    <name evidence="7" type="ORF">GCM10023156_36620</name>
</gene>
<feature type="transmembrane region" description="Helical" evidence="6">
    <location>
        <begin position="285"/>
        <end position="305"/>
    </location>
</feature>
<feature type="transmembrane region" description="Helical" evidence="6">
    <location>
        <begin position="18"/>
        <end position="40"/>
    </location>
</feature>
<dbReference type="InterPro" id="IPR002797">
    <property type="entry name" value="Polysacc_synth"/>
</dbReference>
<keyword evidence="3 6" id="KW-0812">Transmembrane</keyword>
<dbReference type="PANTHER" id="PTHR30250">
    <property type="entry name" value="PST FAMILY PREDICTED COLANIC ACID TRANSPORTER"/>
    <property type="match status" value="1"/>
</dbReference>
<feature type="transmembrane region" description="Helical" evidence="6">
    <location>
        <begin position="136"/>
        <end position="154"/>
    </location>
</feature>
<evidence type="ECO:0000256" key="3">
    <source>
        <dbReference type="ARBA" id="ARBA00022692"/>
    </source>
</evidence>
<evidence type="ECO:0000256" key="4">
    <source>
        <dbReference type="ARBA" id="ARBA00022989"/>
    </source>
</evidence>
<dbReference type="Proteomes" id="UP001500840">
    <property type="component" value="Unassembled WGS sequence"/>
</dbReference>
<accession>A0ABP8N2A7</accession>
<proteinExistence type="predicted"/>
<evidence type="ECO:0000256" key="6">
    <source>
        <dbReference type="SAM" id="Phobius"/>
    </source>
</evidence>
<feature type="transmembrane region" description="Helical" evidence="6">
    <location>
        <begin position="415"/>
        <end position="439"/>
    </location>
</feature>
<comment type="caution">
    <text evidence="7">The sequence shown here is derived from an EMBL/GenBank/DDBJ whole genome shotgun (WGS) entry which is preliminary data.</text>
</comment>
<organism evidence="7 8">
    <name type="scientific">Novipirellula rosea</name>
    <dbReference type="NCBI Taxonomy" id="1031540"/>
    <lineage>
        <taxon>Bacteria</taxon>
        <taxon>Pseudomonadati</taxon>
        <taxon>Planctomycetota</taxon>
        <taxon>Planctomycetia</taxon>
        <taxon>Pirellulales</taxon>
        <taxon>Pirellulaceae</taxon>
        <taxon>Novipirellula</taxon>
    </lineage>
</organism>
<reference evidence="8" key="1">
    <citation type="journal article" date="2019" name="Int. J. Syst. Evol. Microbiol.">
        <title>The Global Catalogue of Microorganisms (GCM) 10K type strain sequencing project: providing services to taxonomists for standard genome sequencing and annotation.</title>
        <authorList>
            <consortium name="The Broad Institute Genomics Platform"/>
            <consortium name="The Broad Institute Genome Sequencing Center for Infectious Disease"/>
            <person name="Wu L."/>
            <person name="Ma J."/>
        </authorList>
    </citation>
    <scope>NUCLEOTIDE SEQUENCE [LARGE SCALE GENOMIC DNA]</scope>
    <source>
        <strain evidence="8">JCM 17759</strain>
    </source>
</reference>
<evidence type="ECO:0000256" key="2">
    <source>
        <dbReference type="ARBA" id="ARBA00022475"/>
    </source>
</evidence>
<feature type="transmembrane region" description="Helical" evidence="6">
    <location>
        <begin position="390"/>
        <end position="409"/>
    </location>
</feature>
<feature type="transmembrane region" description="Helical" evidence="6">
    <location>
        <begin position="236"/>
        <end position="254"/>
    </location>
</feature>
<evidence type="ECO:0000256" key="5">
    <source>
        <dbReference type="ARBA" id="ARBA00023136"/>
    </source>
</evidence>
<keyword evidence="2" id="KW-1003">Cell membrane</keyword>